<dbReference type="KEGG" id="nei:BG910_08520"/>
<evidence type="ECO:0000313" key="2">
    <source>
        <dbReference type="Proteomes" id="UP000198238"/>
    </source>
</evidence>
<reference evidence="1 2" key="1">
    <citation type="submission" date="2017-06" db="EMBL/GenBank/DDBJ databases">
        <title>Neisseria chenwenguii sp. nov., isolated from the intestinal contents of Tibetan Plateau Pika in Yushu, Qinghai Province, China.</title>
        <authorList>
            <person name="Zhang G."/>
        </authorList>
    </citation>
    <scope>NUCLEOTIDE SEQUENCE [LARGE SCALE GENOMIC DNA]</scope>
    <source>
        <strain evidence="1 2">10023</strain>
    </source>
</reference>
<dbReference type="EMBL" id="CP022278">
    <property type="protein sequence ID" value="ASK27775.1"/>
    <property type="molecule type" value="Genomic_DNA"/>
</dbReference>
<dbReference type="AlphaFoldDB" id="A0A220S3J3"/>
<organism evidence="1 2">
    <name type="scientific">Neisseria chenwenguii</name>
    <dbReference type="NCBI Taxonomy" id="1853278"/>
    <lineage>
        <taxon>Bacteria</taxon>
        <taxon>Pseudomonadati</taxon>
        <taxon>Pseudomonadota</taxon>
        <taxon>Betaproteobacteria</taxon>
        <taxon>Neisseriales</taxon>
        <taxon>Neisseriaceae</taxon>
        <taxon>Neisseria</taxon>
    </lineage>
</organism>
<accession>A0A220S3J3</accession>
<protein>
    <submittedName>
        <fullName evidence="1">Uncharacterized protein</fullName>
    </submittedName>
</protein>
<dbReference type="Proteomes" id="UP000198238">
    <property type="component" value="Chromosome"/>
</dbReference>
<sequence length="79" mass="9443">MLEFKNKGRLKVFRRPVSRFILFKSNRCRCFYTRFSGLKNSLIFHMVFQLINFLILFKQSKTSLNLFFQFSSSGRGFTA</sequence>
<proteinExistence type="predicted"/>
<evidence type="ECO:0000313" key="1">
    <source>
        <dbReference type="EMBL" id="ASK27775.1"/>
    </source>
</evidence>
<keyword evidence="2" id="KW-1185">Reference proteome</keyword>
<gene>
    <name evidence="1" type="ORF">BG910_08520</name>
</gene>
<name>A0A220S3J3_9NEIS</name>